<dbReference type="Gene3D" id="1.10.10.10">
    <property type="entry name" value="Winged helix-like DNA-binding domain superfamily/Winged helix DNA-binding domain"/>
    <property type="match status" value="1"/>
</dbReference>
<keyword evidence="4" id="KW-1185">Reference proteome</keyword>
<dbReference type="AlphaFoldDB" id="A0A5D0I510"/>
<dbReference type="SUPFAM" id="SSF48452">
    <property type="entry name" value="TPR-like"/>
    <property type="match status" value="2"/>
</dbReference>
<dbReference type="GO" id="GO:0006355">
    <property type="term" value="P:regulation of DNA-templated transcription"/>
    <property type="evidence" value="ECO:0007669"/>
    <property type="project" value="InterPro"/>
</dbReference>
<reference evidence="3 4" key="1">
    <citation type="submission" date="2019-08" db="EMBL/GenBank/DDBJ databases">
        <title>Seonamhaeicola sediminis sp. nov., isolated from marine sediment.</title>
        <authorList>
            <person name="Cao W.R."/>
        </authorList>
    </citation>
    <scope>NUCLEOTIDE SEQUENCE [LARGE SCALE GENOMIC DNA]</scope>
    <source>
        <strain evidence="3 4">B011</strain>
    </source>
</reference>
<name>A0A5D0I510_9FLAO</name>
<dbReference type="InterPro" id="IPR011990">
    <property type="entry name" value="TPR-like_helical_dom_sf"/>
</dbReference>
<dbReference type="InterPro" id="IPR019734">
    <property type="entry name" value="TPR_rpt"/>
</dbReference>
<protein>
    <submittedName>
        <fullName evidence="3">Uncharacterized protein</fullName>
    </submittedName>
</protein>
<feature type="transmembrane region" description="Helical" evidence="2">
    <location>
        <begin position="354"/>
        <end position="373"/>
    </location>
</feature>
<evidence type="ECO:0000256" key="1">
    <source>
        <dbReference type="PROSITE-ProRule" id="PRU00339"/>
    </source>
</evidence>
<dbReference type="SMART" id="SM00028">
    <property type="entry name" value="TPR"/>
    <property type="match status" value="6"/>
</dbReference>
<sequence>MLILYSGCSMNLNWYIGIMKRYLCFIFLFSVFFASATMTIGRLDLQKNAEITFTAKESLDKQTDSLKTVRFYLERSDLNKNKGLYANAYEDLWLALLLAEKEGDKKVLATIHDELGVLYGIYGKHAKAIHHKKQSLRYIKEGTFSKRKDFGSLVSAYFNLAVQYRKAGDLNNGLVYLDSCKLMEQTRMKNVKENPFILSEKGIIFLLKYDVVQAESYLIQAKDIFEKNDKNYLVIIYAFLGDLYTLKDDIDKAIHYYEKSLNRLQISNTHTDFKTDVLNKIATLYNKKGELKKAYFYLDKSTKISDSLFGVRTKVNGQLFEIKDKYQEAMAAKDNYIKEQQHIIEKKKREQTQLLFVMAVIVFGLVFLAILSYHRSKVRKLKTEKESAAIKIKHDKEKLNAILETKSKELTVSALQLIEKDKNIEILLEALKDNSSGKYGEIQSKVVRGNKDLWESFNLRFTEVNTDFYKRLVKKHATLTPTEQKHCALIKLKFDSKEMAKLLNISVNSVHISRHRIRKKIGLTREDDLSNYIANI</sequence>
<feature type="repeat" description="TPR" evidence="1">
    <location>
        <begin position="234"/>
        <end position="267"/>
    </location>
</feature>
<keyword evidence="2" id="KW-1133">Transmembrane helix</keyword>
<dbReference type="InterPro" id="IPR016032">
    <property type="entry name" value="Sig_transdc_resp-reg_C-effctor"/>
</dbReference>
<dbReference type="Gene3D" id="1.25.40.10">
    <property type="entry name" value="Tetratricopeptide repeat domain"/>
    <property type="match status" value="2"/>
</dbReference>
<evidence type="ECO:0000313" key="4">
    <source>
        <dbReference type="Proteomes" id="UP000323930"/>
    </source>
</evidence>
<accession>A0A5D0I510</accession>
<proteinExistence type="predicted"/>
<dbReference type="PROSITE" id="PS50005">
    <property type="entry name" value="TPR"/>
    <property type="match status" value="1"/>
</dbReference>
<keyword evidence="2" id="KW-0472">Membrane</keyword>
<dbReference type="Pfam" id="PF13181">
    <property type="entry name" value="TPR_8"/>
    <property type="match status" value="2"/>
</dbReference>
<dbReference type="InterPro" id="IPR036388">
    <property type="entry name" value="WH-like_DNA-bd_sf"/>
</dbReference>
<keyword evidence="1" id="KW-0802">TPR repeat</keyword>
<dbReference type="SUPFAM" id="SSF46894">
    <property type="entry name" value="C-terminal effector domain of the bipartite response regulators"/>
    <property type="match status" value="1"/>
</dbReference>
<evidence type="ECO:0000256" key="2">
    <source>
        <dbReference type="SAM" id="Phobius"/>
    </source>
</evidence>
<dbReference type="Proteomes" id="UP000323930">
    <property type="component" value="Unassembled WGS sequence"/>
</dbReference>
<dbReference type="GO" id="GO:0003677">
    <property type="term" value="F:DNA binding"/>
    <property type="evidence" value="ECO:0007669"/>
    <property type="project" value="InterPro"/>
</dbReference>
<comment type="caution">
    <text evidence="3">The sequence shown here is derived from an EMBL/GenBank/DDBJ whole genome shotgun (WGS) entry which is preliminary data.</text>
</comment>
<evidence type="ECO:0000313" key="3">
    <source>
        <dbReference type="EMBL" id="TYA78458.1"/>
    </source>
</evidence>
<keyword evidence="2" id="KW-0812">Transmembrane</keyword>
<dbReference type="OrthoDB" id="1017207at2"/>
<organism evidence="3 4">
    <name type="scientific">Seonamhaeicola marinus</name>
    <dbReference type="NCBI Taxonomy" id="1912246"/>
    <lineage>
        <taxon>Bacteria</taxon>
        <taxon>Pseudomonadati</taxon>
        <taxon>Bacteroidota</taxon>
        <taxon>Flavobacteriia</taxon>
        <taxon>Flavobacteriales</taxon>
        <taxon>Flavobacteriaceae</taxon>
    </lineage>
</organism>
<gene>
    <name evidence="3" type="ORF">FUA24_08865</name>
</gene>
<dbReference type="EMBL" id="VSDQ01000577">
    <property type="protein sequence ID" value="TYA78458.1"/>
    <property type="molecule type" value="Genomic_DNA"/>
</dbReference>